<dbReference type="OrthoDB" id="15197at2157"/>
<dbReference type="Proteomes" id="UP000053352">
    <property type="component" value="Unassembled WGS sequence"/>
</dbReference>
<reference evidence="1 2" key="1">
    <citation type="submission" date="2015-11" db="EMBL/GenBank/DDBJ databases">
        <title>Genome sequence of Pyrodictium occultum PL-19, a marine hyperthermophilic archaeon isolated from Volcano, Italy.</title>
        <authorList>
            <person name="Utturkar S."/>
            <person name="Huber H."/>
            <person name="Leptihn S."/>
            <person name="Brown S."/>
            <person name="Stetter K.O."/>
            <person name="Podar M."/>
        </authorList>
    </citation>
    <scope>NUCLEOTIDE SEQUENCE [LARGE SCALE GENOMIC DNA]</scope>
    <source>
        <strain evidence="1 2">PL-19</strain>
    </source>
</reference>
<accession>A0A0V8RTK6</accession>
<dbReference type="AlphaFoldDB" id="A0A0V8RTK6"/>
<dbReference type="EMBL" id="LNTB01000001">
    <property type="protein sequence ID" value="KSW11413.1"/>
    <property type="molecule type" value="Genomic_DNA"/>
</dbReference>
<dbReference type="RefSeq" id="WP_058370086.1">
    <property type="nucleotide sequence ID" value="NZ_LNTB01000001.1"/>
</dbReference>
<evidence type="ECO:0008006" key="3">
    <source>
        <dbReference type="Google" id="ProtNLM"/>
    </source>
</evidence>
<dbReference type="STRING" id="2309.CF15_00710"/>
<organism evidence="1 2">
    <name type="scientific">Pyrodictium occultum</name>
    <dbReference type="NCBI Taxonomy" id="2309"/>
    <lineage>
        <taxon>Archaea</taxon>
        <taxon>Thermoproteota</taxon>
        <taxon>Thermoprotei</taxon>
        <taxon>Desulfurococcales</taxon>
        <taxon>Pyrodictiaceae</taxon>
        <taxon>Pyrodictium</taxon>
    </lineage>
</organism>
<gene>
    <name evidence="1" type="ORF">CF15_00710</name>
</gene>
<name>A0A0V8RTK6_PYROC</name>
<protein>
    <recommendedName>
        <fullName evidence="3">Pantoate kinase</fullName>
    </recommendedName>
</protein>
<sequence length="267" mass="28946">MYEFPLALVFAGVPLPGRENPYIILVSPNPLVYIDVDIDEAEVSSASVRGLQLGWRYELAVKSFVDTLSARLEQPLKVVVEVESPLSYPPAASVYAATSLAVVKAVAEAAGYELDQREVLESASSVDEEAGVLLDYLDGLREALTTGRSLVYRRGEEPLGLSTGARLELELVGEEDIGEEAKEVLEDPIGSAVTRLSGLAVVEAAKRLREGDTDVFRLVQRVDNAVFYLLYGAETPRAECKWTPSLQRVYGVCRPGAGVGDPVEFVL</sequence>
<evidence type="ECO:0000313" key="1">
    <source>
        <dbReference type="EMBL" id="KSW11413.1"/>
    </source>
</evidence>
<evidence type="ECO:0000313" key="2">
    <source>
        <dbReference type="Proteomes" id="UP000053352"/>
    </source>
</evidence>
<comment type="caution">
    <text evidence="1">The sequence shown here is derived from an EMBL/GenBank/DDBJ whole genome shotgun (WGS) entry which is preliminary data.</text>
</comment>
<keyword evidence="2" id="KW-1185">Reference proteome</keyword>
<proteinExistence type="predicted"/>